<proteinExistence type="predicted"/>
<gene>
    <name evidence="5" type="ORF">SAMN05660865_01265</name>
</gene>
<keyword evidence="1" id="KW-0597">Phosphoprotein</keyword>
<dbReference type="OrthoDB" id="1634477at2"/>
<reference evidence="6" key="1">
    <citation type="submission" date="2016-10" db="EMBL/GenBank/DDBJ databases">
        <authorList>
            <person name="Varghese N."/>
            <person name="Submissions S."/>
        </authorList>
    </citation>
    <scope>NUCLEOTIDE SEQUENCE [LARGE SCALE GENOMIC DNA]</scope>
    <source>
        <strain evidence="6">DSM 5463</strain>
    </source>
</reference>
<dbReference type="GO" id="GO:0000155">
    <property type="term" value="F:phosphorelay sensor kinase activity"/>
    <property type="evidence" value="ECO:0007669"/>
    <property type="project" value="InterPro"/>
</dbReference>
<keyword evidence="6" id="KW-1185">Reference proteome</keyword>
<keyword evidence="3 5" id="KW-0418">Kinase</keyword>
<protein>
    <submittedName>
        <fullName evidence="5">Sensor_kinase_SpoOB-type, alpha-helical domain</fullName>
    </submittedName>
</protein>
<dbReference type="Pfam" id="PF14689">
    <property type="entry name" value="SPOB_a"/>
    <property type="match status" value="1"/>
</dbReference>
<evidence type="ECO:0000259" key="4">
    <source>
        <dbReference type="Pfam" id="PF14689"/>
    </source>
</evidence>
<feature type="domain" description="SpoOB alpha-helical" evidence="4">
    <location>
        <begin position="11"/>
        <end position="60"/>
    </location>
</feature>
<sequence>MDEEKLINFTVNQLRLLRHNVMNSLQVIYAYLQINKPDKAIEYIKEINKNMSGLSLIYNLENPWLSLFMQYIIMEIEKIGVDYEIITSIDYIPSDVFTKNNKKIFTLFEKIKQYLINNLRNNGEGKKLYIEVGLDENMYVLSFYNTKLKDEIKSTTYEVIYKMEGTILKLYKLGNCFLLELSIEQK</sequence>
<evidence type="ECO:0000313" key="6">
    <source>
        <dbReference type="Proteomes" id="UP000242850"/>
    </source>
</evidence>
<dbReference type="EMBL" id="FNUK01000015">
    <property type="protein sequence ID" value="SEF89416.1"/>
    <property type="molecule type" value="Genomic_DNA"/>
</dbReference>
<evidence type="ECO:0000256" key="1">
    <source>
        <dbReference type="ARBA" id="ARBA00022553"/>
    </source>
</evidence>
<evidence type="ECO:0000313" key="5">
    <source>
        <dbReference type="EMBL" id="SEF89416.1"/>
    </source>
</evidence>
<evidence type="ECO:0000256" key="3">
    <source>
        <dbReference type="ARBA" id="ARBA00022777"/>
    </source>
</evidence>
<name>A0A1H5VQX2_9CLOT</name>
<dbReference type="RefSeq" id="WP_103896217.1">
    <property type="nucleotide sequence ID" value="NZ_FNUK01000015.1"/>
</dbReference>
<organism evidence="5 6">
    <name type="scientific">Caloramator fervidus</name>
    <dbReference type="NCBI Taxonomy" id="29344"/>
    <lineage>
        <taxon>Bacteria</taxon>
        <taxon>Bacillati</taxon>
        <taxon>Bacillota</taxon>
        <taxon>Clostridia</taxon>
        <taxon>Eubacteriales</taxon>
        <taxon>Clostridiaceae</taxon>
        <taxon>Caloramator</taxon>
    </lineage>
</organism>
<dbReference type="InterPro" id="IPR039506">
    <property type="entry name" value="SPOB_a"/>
</dbReference>
<dbReference type="InterPro" id="IPR016120">
    <property type="entry name" value="Sig_transdc_His_kin_SpoOB"/>
</dbReference>
<dbReference type="AlphaFoldDB" id="A0A1H5VQX2"/>
<dbReference type="SUPFAM" id="SSF55890">
    <property type="entry name" value="Sporulation response regulatory protein Spo0B"/>
    <property type="match status" value="1"/>
</dbReference>
<dbReference type="Proteomes" id="UP000242850">
    <property type="component" value="Unassembled WGS sequence"/>
</dbReference>
<accession>A0A1H5VQX2</accession>
<evidence type="ECO:0000256" key="2">
    <source>
        <dbReference type="ARBA" id="ARBA00022679"/>
    </source>
</evidence>
<keyword evidence="2" id="KW-0808">Transferase</keyword>
<dbReference type="Gene3D" id="1.10.287.130">
    <property type="match status" value="1"/>
</dbReference>